<gene>
    <name evidence="5" type="ORF">MIND_01109600</name>
</gene>
<dbReference type="NCBIfam" id="TIGR00585">
    <property type="entry name" value="mutl"/>
    <property type="match status" value="1"/>
</dbReference>
<dbReference type="GO" id="GO:0016887">
    <property type="term" value="F:ATP hydrolysis activity"/>
    <property type="evidence" value="ECO:0007669"/>
    <property type="project" value="InterPro"/>
</dbReference>
<feature type="region of interest" description="Disordered" evidence="3">
    <location>
        <begin position="374"/>
        <end position="429"/>
    </location>
</feature>
<dbReference type="GO" id="GO:0030983">
    <property type="term" value="F:mismatched DNA binding"/>
    <property type="evidence" value="ECO:0007669"/>
    <property type="project" value="InterPro"/>
</dbReference>
<reference evidence="5" key="1">
    <citation type="submission" date="2020-05" db="EMBL/GenBank/DDBJ databases">
        <title>Mycena genomes resolve the evolution of fungal bioluminescence.</title>
        <authorList>
            <person name="Tsai I.J."/>
        </authorList>
    </citation>
    <scope>NUCLEOTIDE SEQUENCE</scope>
    <source>
        <strain evidence="5">171206Taipei</strain>
    </source>
</reference>
<dbReference type="PANTHER" id="PTHR10073:SF52">
    <property type="entry name" value="MISMATCH REPAIR ENDONUCLEASE PMS2"/>
    <property type="match status" value="1"/>
</dbReference>
<organism evidence="5 6">
    <name type="scientific">Mycena indigotica</name>
    <dbReference type="NCBI Taxonomy" id="2126181"/>
    <lineage>
        <taxon>Eukaryota</taxon>
        <taxon>Fungi</taxon>
        <taxon>Dikarya</taxon>
        <taxon>Basidiomycota</taxon>
        <taxon>Agaricomycotina</taxon>
        <taxon>Agaricomycetes</taxon>
        <taxon>Agaricomycetidae</taxon>
        <taxon>Agaricales</taxon>
        <taxon>Marasmiineae</taxon>
        <taxon>Mycenaceae</taxon>
        <taxon>Mycena</taxon>
    </lineage>
</organism>
<dbReference type="GO" id="GO:0006298">
    <property type="term" value="P:mismatch repair"/>
    <property type="evidence" value="ECO:0007669"/>
    <property type="project" value="InterPro"/>
</dbReference>
<feature type="compositionally biased region" description="Polar residues" evidence="3">
    <location>
        <begin position="394"/>
        <end position="407"/>
    </location>
</feature>
<dbReference type="FunFam" id="3.30.565.10:FF:000014">
    <property type="entry name" value="Mismatch repair endonuclease pms1, putative"/>
    <property type="match status" value="1"/>
</dbReference>
<feature type="compositionally biased region" description="Basic and acidic residues" evidence="3">
    <location>
        <begin position="580"/>
        <end position="599"/>
    </location>
</feature>
<dbReference type="Gene3D" id="3.30.230.10">
    <property type="match status" value="1"/>
</dbReference>
<feature type="compositionally biased region" description="Basic residues" evidence="3">
    <location>
        <begin position="747"/>
        <end position="756"/>
    </location>
</feature>
<dbReference type="Pfam" id="PF01119">
    <property type="entry name" value="DNA_mis_repair"/>
    <property type="match status" value="1"/>
</dbReference>
<dbReference type="InterPro" id="IPR036890">
    <property type="entry name" value="HATPase_C_sf"/>
</dbReference>
<dbReference type="PANTHER" id="PTHR10073">
    <property type="entry name" value="DNA MISMATCH REPAIR PROTEIN MLH, PMS, MUTL"/>
    <property type="match status" value="1"/>
</dbReference>
<dbReference type="Proteomes" id="UP000636479">
    <property type="component" value="Unassembled WGS sequence"/>
</dbReference>
<evidence type="ECO:0000256" key="1">
    <source>
        <dbReference type="ARBA" id="ARBA00006082"/>
    </source>
</evidence>
<proteinExistence type="inferred from homology"/>
<name>A0A8H6SCA1_9AGAR</name>
<dbReference type="GO" id="GO:0140664">
    <property type="term" value="F:ATP-dependent DNA damage sensor activity"/>
    <property type="evidence" value="ECO:0007669"/>
    <property type="project" value="InterPro"/>
</dbReference>
<dbReference type="InterPro" id="IPR020568">
    <property type="entry name" value="Ribosomal_Su5_D2-typ_SF"/>
</dbReference>
<dbReference type="EMBL" id="JACAZF010000009">
    <property type="protein sequence ID" value="KAF7295692.1"/>
    <property type="molecule type" value="Genomic_DNA"/>
</dbReference>
<feature type="region of interest" description="Disordered" evidence="3">
    <location>
        <begin position="469"/>
        <end position="756"/>
    </location>
</feature>
<sequence length="756" mass="81477">MSAGKASGICAIDKSSIHHITSGQVVIDLQTAVKELVENSLDAGATTLDIRFKNYGLNSIELVDNGSGIEEGDWDAIGLKHHTSKLATLADLDTVQTFGFRGEALSSLCALCESVTVSTTTTPPMGTTIDLDSTGKVKSKSKTARQRGTTVTLNRLFSPLPVRRKELERHAKREFGKAVALLHAYALGPCARKGVKMAVSNQPDKGRVFQKSTQFRTTGTQSIRDAVTAVWGTRALDNVVDLDITFTIERDKHAVKRLSTKTSTASQTPIQASLRGLVSAFAPGSGRPGPDRQIFYVNGRPCFLPKVQKTITEVYRTFNAPGMQAPMVIADLVLPTDAYDVNVSPDKRTIYVHHEIGLVEALKAALEAAFAPSRSTFGVSSTQSNTAEARAPNRTRTQPKSEGQSHNKPILLDNEEDGDEEGDEDKEERPGLLHHIEGGAKASRVKASQATTNHSPFLKPISTVAFSARNTKTTTKTSTSSKGTGTSLQTKLPFASTTVKTSASSWTSQVMASPPAADEQGALQTPPPATVSPRVSSPDSRPEGNESIASLQMDTSKTTWGRTLGLESRMKRREGSLLGSEEKDKSDLERPLKRQKSEFSDSYDDLGPEERQEMGLDPEADAEETASSIAPHSPLPKQTTMSLSQQPRTPSATRNGPQQQLRTMLATSAGFGASQQKRAVSEEGEDELQSSGEENGYGQQHMEVDQSSQLIDLSMDSDSNDDEETIPFNPSTPTLASAPVLPQKLSARSKKMGRGR</sequence>
<feature type="compositionally biased region" description="Acidic residues" evidence="3">
    <location>
        <begin position="413"/>
        <end position="426"/>
    </location>
</feature>
<comment type="similarity">
    <text evidence="1">Belongs to the DNA mismatch repair MutL/HexB family.</text>
</comment>
<feature type="compositionally biased region" description="Polar residues" evidence="3">
    <location>
        <begin position="547"/>
        <end position="561"/>
    </location>
</feature>
<dbReference type="OrthoDB" id="10263226at2759"/>
<dbReference type="InterPro" id="IPR014762">
    <property type="entry name" value="DNA_mismatch_repair_CS"/>
</dbReference>
<feature type="domain" description="DNA mismatch repair protein S5" evidence="4">
    <location>
        <begin position="227"/>
        <end position="371"/>
    </location>
</feature>
<accession>A0A8H6SCA1</accession>
<evidence type="ECO:0000313" key="5">
    <source>
        <dbReference type="EMBL" id="KAF7295692.1"/>
    </source>
</evidence>
<dbReference type="SUPFAM" id="SSF55874">
    <property type="entry name" value="ATPase domain of HSP90 chaperone/DNA topoisomerase II/histidine kinase"/>
    <property type="match status" value="1"/>
</dbReference>
<dbReference type="CDD" id="cd16926">
    <property type="entry name" value="HATPase_MutL-MLH-PMS-like"/>
    <property type="match status" value="1"/>
</dbReference>
<dbReference type="GO" id="GO:0061982">
    <property type="term" value="P:meiosis I cell cycle process"/>
    <property type="evidence" value="ECO:0007669"/>
    <property type="project" value="UniProtKB-ARBA"/>
</dbReference>
<dbReference type="GeneID" id="59350177"/>
<evidence type="ECO:0000259" key="4">
    <source>
        <dbReference type="SMART" id="SM01340"/>
    </source>
</evidence>
<dbReference type="InterPro" id="IPR013507">
    <property type="entry name" value="DNA_mismatch_S5_2-like"/>
</dbReference>
<feature type="region of interest" description="Disordered" evidence="3">
    <location>
        <begin position="126"/>
        <end position="145"/>
    </location>
</feature>
<evidence type="ECO:0000256" key="3">
    <source>
        <dbReference type="SAM" id="MobiDB-lite"/>
    </source>
</evidence>
<protein>
    <recommendedName>
        <fullName evidence="4">DNA mismatch repair protein S5 domain-containing protein</fullName>
    </recommendedName>
</protein>
<dbReference type="GO" id="GO:0032389">
    <property type="term" value="C:MutLalpha complex"/>
    <property type="evidence" value="ECO:0007669"/>
    <property type="project" value="TreeGrafter"/>
</dbReference>
<dbReference type="GO" id="GO:0005524">
    <property type="term" value="F:ATP binding"/>
    <property type="evidence" value="ECO:0007669"/>
    <property type="project" value="InterPro"/>
</dbReference>
<dbReference type="SUPFAM" id="SSF54211">
    <property type="entry name" value="Ribosomal protein S5 domain 2-like"/>
    <property type="match status" value="1"/>
</dbReference>
<feature type="compositionally biased region" description="Low complexity" evidence="3">
    <location>
        <begin position="471"/>
        <end position="487"/>
    </location>
</feature>
<evidence type="ECO:0000313" key="6">
    <source>
        <dbReference type="Proteomes" id="UP000636479"/>
    </source>
</evidence>
<keyword evidence="6" id="KW-1185">Reference proteome</keyword>
<comment type="caution">
    <text evidence="5">The sequence shown here is derived from an EMBL/GenBank/DDBJ whole genome shotgun (WGS) entry which is preliminary data.</text>
</comment>
<dbReference type="PROSITE" id="PS00058">
    <property type="entry name" value="DNA_MISMATCH_REPAIR_1"/>
    <property type="match status" value="1"/>
</dbReference>
<dbReference type="Gene3D" id="3.30.565.10">
    <property type="entry name" value="Histidine kinase-like ATPase, C-terminal domain"/>
    <property type="match status" value="1"/>
</dbReference>
<feature type="compositionally biased region" description="Polar residues" evidence="3">
    <location>
        <begin position="625"/>
        <end position="666"/>
    </location>
</feature>
<dbReference type="SMART" id="SM01340">
    <property type="entry name" value="DNA_mis_repair"/>
    <property type="match status" value="1"/>
</dbReference>
<keyword evidence="2" id="KW-0227">DNA damage</keyword>
<dbReference type="InterPro" id="IPR014721">
    <property type="entry name" value="Ribsml_uS5_D2-typ_fold_subgr"/>
</dbReference>
<dbReference type="InterPro" id="IPR038973">
    <property type="entry name" value="MutL/Mlh/Pms-like"/>
</dbReference>
<dbReference type="RefSeq" id="XP_037217055.1">
    <property type="nucleotide sequence ID" value="XM_037367661.1"/>
</dbReference>
<dbReference type="InterPro" id="IPR002099">
    <property type="entry name" value="MutL/Mlh/PMS"/>
</dbReference>
<evidence type="ECO:0000256" key="2">
    <source>
        <dbReference type="ARBA" id="ARBA00022763"/>
    </source>
</evidence>
<feature type="compositionally biased region" description="Polar residues" evidence="3">
    <location>
        <begin position="374"/>
        <end position="387"/>
    </location>
</feature>
<feature type="compositionally biased region" description="Polar residues" evidence="3">
    <location>
        <begin position="495"/>
        <end position="511"/>
    </location>
</feature>
<dbReference type="Pfam" id="PF13589">
    <property type="entry name" value="HATPase_c_3"/>
    <property type="match status" value="1"/>
</dbReference>
<dbReference type="AlphaFoldDB" id="A0A8H6SCA1"/>
<dbReference type="CDD" id="cd03484">
    <property type="entry name" value="MutL_Trans_hPMS_2_like"/>
    <property type="match status" value="1"/>
</dbReference>